<keyword evidence="6 10" id="KW-0472">Membrane</keyword>
<comment type="caution">
    <text evidence="12">The sequence shown here is derived from an EMBL/GenBank/DDBJ whole genome shotgun (WGS) entry which is preliminary data.</text>
</comment>
<feature type="transmembrane region" description="Helical" evidence="10">
    <location>
        <begin position="631"/>
        <end position="653"/>
    </location>
</feature>
<feature type="region of interest" description="Disordered" evidence="9">
    <location>
        <begin position="313"/>
        <end position="372"/>
    </location>
</feature>
<feature type="transmembrane region" description="Helical" evidence="10">
    <location>
        <begin position="159"/>
        <end position="180"/>
    </location>
</feature>
<dbReference type="PROSITE" id="PS50262">
    <property type="entry name" value="G_PROTEIN_RECEP_F1_2"/>
    <property type="match status" value="1"/>
</dbReference>
<feature type="transmembrane region" description="Helical" evidence="10">
    <location>
        <begin position="120"/>
        <end position="139"/>
    </location>
</feature>
<keyword evidence="4 10" id="KW-1133">Transmembrane helix</keyword>
<dbReference type="Gene3D" id="1.20.1070.10">
    <property type="entry name" value="Rhodopsin 7-helix transmembrane proteins"/>
    <property type="match status" value="2"/>
</dbReference>
<accession>A0A9Q1HJC2</accession>
<dbReference type="GO" id="GO:0043410">
    <property type="term" value="P:positive regulation of MAPK cascade"/>
    <property type="evidence" value="ECO:0007669"/>
    <property type="project" value="TreeGrafter"/>
</dbReference>
<keyword evidence="7 12" id="KW-0675">Receptor</keyword>
<proteinExistence type="predicted"/>
<evidence type="ECO:0000256" key="3">
    <source>
        <dbReference type="ARBA" id="ARBA00022692"/>
    </source>
</evidence>
<evidence type="ECO:0000256" key="8">
    <source>
        <dbReference type="ARBA" id="ARBA00023224"/>
    </source>
</evidence>
<evidence type="ECO:0000256" key="4">
    <source>
        <dbReference type="ARBA" id="ARBA00022989"/>
    </source>
</evidence>
<dbReference type="OrthoDB" id="2105199at2759"/>
<evidence type="ECO:0000256" key="5">
    <source>
        <dbReference type="ARBA" id="ARBA00023040"/>
    </source>
</evidence>
<dbReference type="PRINTS" id="PR00237">
    <property type="entry name" value="GPCRRHODOPSN"/>
</dbReference>
<evidence type="ECO:0000256" key="9">
    <source>
        <dbReference type="SAM" id="MobiDB-lite"/>
    </source>
</evidence>
<evidence type="ECO:0000256" key="7">
    <source>
        <dbReference type="ARBA" id="ARBA00023170"/>
    </source>
</evidence>
<dbReference type="GO" id="GO:0005886">
    <property type="term" value="C:plasma membrane"/>
    <property type="evidence" value="ECO:0007669"/>
    <property type="project" value="UniProtKB-SubCell"/>
</dbReference>
<feature type="transmembrane region" description="Helical" evidence="10">
    <location>
        <begin position="76"/>
        <end position="100"/>
    </location>
</feature>
<feature type="transmembrane region" description="Helical" evidence="10">
    <location>
        <begin position="203"/>
        <end position="224"/>
    </location>
</feature>
<dbReference type="GO" id="GO:0004930">
    <property type="term" value="F:G protein-coupled receptor activity"/>
    <property type="evidence" value="ECO:0007669"/>
    <property type="project" value="UniProtKB-KW"/>
</dbReference>
<dbReference type="InterPro" id="IPR000276">
    <property type="entry name" value="GPCR_Rhodpsn"/>
</dbReference>
<comment type="subcellular location">
    <subcellularLocation>
        <location evidence="1">Cell membrane</location>
        <topology evidence="1">Multi-pass membrane protein</topology>
    </subcellularLocation>
</comment>
<dbReference type="CDD" id="cd00637">
    <property type="entry name" value="7tm_classA_rhodopsin-like"/>
    <property type="match status" value="1"/>
</dbReference>
<keyword evidence="8" id="KW-0807">Transducer</keyword>
<organism evidence="12 13">
    <name type="scientific">Holothuria leucospilota</name>
    <name type="common">Black long sea cucumber</name>
    <name type="synonym">Mertensiothuria leucospilota</name>
    <dbReference type="NCBI Taxonomy" id="206669"/>
    <lineage>
        <taxon>Eukaryota</taxon>
        <taxon>Metazoa</taxon>
        <taxon>Echinodermata</taxon>
        <taxon>Eleutherozoa</taxon>
        <taxon>Echinozoa</taxon>
        <taxon>Holothuroidea</taxon>
        <taxon>Aspidochirotacea</taxon>
        <taxon>Aspidochirotida</taxon>
        <taxon>Holothuriidae</taxon>
        <taxon>Holothuria</taxon>
    </lineage>
</organism>
<keyword evidence="2" id="KW-1003">Cell membrane</keyword>
<dbReference type="EMBL" id="JAIZAY010000002">
    <property type="protein sequence ID" value="KAJ8047161.1"/>
    <property type="molecule type" value="Genomic_DNA"/>
</dbReference>
<feature type="compositionally biased region" description="Polar residues" evidence="9">
    <location>
        <begin position="334"/>
        <end position="344"/>
    </location>
</feature>
<dbReference type="InterPro" id="IPR017452">
    <property type="entry name" value="GPCR_Rhodpsn_7TM"/>
</dbReference>
<evidence type="ECO:0000313" key="13">
    <source>
        <dbReference type="Proteomes" id="UP001152320"/>
    </source>
</evidence>
<sequence length="673" mass="73989">MEDSGEWTTKVTEDEFNVTDSFIKEDTEGCVLGNVLFLWMCLAFVTMTIPLGILGNLMVVTSVYSNKSLRNANNALLVNLASADLTACMLSSPISWTVIVLATINPSLRDIPPQICSLQVHFHLVSSTVQLVTLALIGLERHAAITHPFEKKKKRKRVIAGIIFAWILGLLLGCISAVYLPATPIYILCSCGRYEDSEPLSSANFYILTPLGILCFIVVVYYYFKIYLVVRNHVKDRGTNLGGGITQRNSSRWASFCRFLSVCHCRNCKVNKVAPREVLPVLETQQATHSGGSEGSPPIKTEDTVHSIAPRAGGIAASGQSGNSDESMLKQPSDRSSATTQHEISSCLSSSSHVNEYGEGNADDPPMPNEAAMGQLNESYDVIDDILHDVNFSGESVNNIPKSQSQSGECVPNISRTHCQDKNFETDNNINKNPSMNLLSQKEFEEKVNSRRQEEPGQEDTNAAQIKSVNPVSSETVAKKTQILYVRENTSDNPKDVAGDVTKMAPSDSEKIVQTIDGISSEKRKKSLNVTVNSETGSRHLAVENSNDFVSNKDENVATESQIRDVAADANVVGSVCVFNPKNRERGRRNVEAGTAKRAAYIIVVFSLCWLPLFLSTLLDASPFIDVPLYTMLFFSCTVLFSSAINPIVYTVVNRSFRQEFKKIIRKPAECIT</sequence>
<evidence type="ECO:0000256" key="2">
    <source>
        <dbReference type="ARBA" id="ARBA00022475"/>
    </source>
</evidence>
<dbReference type="Proteomes" id="UP001152320">
    <property type="component" value="Chromosome 2"/>
</dbReference>
<reference evidence="12" key="1">
    <citation type="submission" date="2021-10" db="EMBL/GenBank/DDBJ databases">
        <title>Tropical sea cucumber genome reveals ecological adaptation and Cuvierian tubules defense mechanism.</title>
        <authorList>
            <person name="Chen T."/>
        </authorList>
    </citation>
    <scope>NUCLEOTIDE SEQUENCE</scope>
    <source>
        <strain evidence="12">Nanhai2018</strain>
        <tissue evidence="12">Muscle</tissue>
    </source>
</reference>
<evidence type="ECO:0000259" key="11">
    <source>
        <dbReference type="PROSITE" id="PS50262"/>
    </source>
</evidence>
<feature type="transmembrane region" description="Helical" evidence="10">
    <location>
        <begin position="599"/>
        <end position="619"/>
    </location>
</feature>
<dbReference type="SUPFAM" id="SSF81321">
    <property type="entry name" value="Family A G protein-coupled receptor-like"/>
    <property type="match status" value="1"/>
</dbReference>
<name>A0A9Q1HJC2_HOLLE</name>
<evidence type="ECO:0000256" key="10">
    <source>
        <dbReference type="SAM" id="Phobius"/>
    </source>
</evidence>
<dbReference type="PANTHER" id="PTHR24248:SF66">
    <property type="entry name" value="OCTOPAMINE RECEPTOR BETA-3R"/>
    <property type="match status" value="1"/>
</dbReference>
<evidence type="ECO:0000256" key="1">
    <source>
        <dbReference type="ARBA" id="ARBA00004651"/>
    </source>
</evidence>
<dbReference type="PANTHER" id="PTHR24248">
    <property type="entry name" value="ADRENERGIC RECEPTOR-RELATED G-PROTEIN COUPLED RECEPTOR"/>
    <property type="match status" value="1"/>
</dbReference>
<feature type="transmembrane region" description="Helical" evidence="10">
    <location>
        <begin position="36"/>
        <end position="64"/>
    </location>
</feature>
<keyword evidence="3 10" id="KW-0812">Transmembrane</keyword>
<protein>
    <submittedName>
        <fullName evidence="12">Octopamine receptor</fullName>
    </submittedName>
</protein>
<dbReference type="Pfam" id="PF00001">
    <property type="entry name" value="7tm_1"/>
    <property type="match status" value="1"/>
</dbReference>
<evidence type="ECO:0000313" key="12">
    <source>
        <dbReference type="EMBL" id="KAJ8047161.1"/>
    </source>
</evidence>
<keyword evidence="13" id="KW-1185">Reference proteome</keyword>
<dbReference type="AlphaFoldDB" id="A0A9Q1HJC2"/>
<dbReference type="GO" id="GO:0071880">
    <property type="term" value="P:adenylate cyclase-activating adrenergic receptor signaling pathway"/>
    <property type="evidence" value="ECO:0007669"/>
    <property type="project" value="TreeGrafter"/>
</dbReference>
<evidence type="ECO:0000256" key="6">
    <source>
        <dbReference type="ARBA" id="ARBA00023136"/>
    </source>
</evidence>
<feature type="domain" description="G-protein coupled receptors family 1 profile" evidence="11">
    <location>
        <begin position="55"/>
        <end position="650"/>
    </location>
</feature>
<gene>
    <name evidence="12" type="ORF">HOLleu_06082</name>
</gene>
<keyword evidence="5" id="KW-0297">G-protein coupled receptor</keyword>